<evidence type="ECO:0000313" key="1">
    <source>
        <dbReference type="EMBL" id="ADM10546.1"/>
    </source>
</evidence>
<reference evidence="1 2" key="2">
    <citation type="journal article" date="2011" name="J. Bacteriol.">
        <title>Complete genome sequence of strain HTCC2503T of Parvularcula bermudensis, the type species of the order "Parvularculales" in the class Alphaproteobacteria.</title>
        <authorList>
            <person name="Oh H.M."/>
            <person name="Kang I."/>
            <person name="Vergin K.L."/>
            <person name="Kang D."/>
            <person name="Rhee K.H."/>
            <person name="Giovannoni S.J."/>
            <person name="Cho J.C."/>
        </authorList>
    </citation>
    <scope>NUCLEOTIDE SEQUENCE [LARGE SCALE GENOMIC DNA]</scope>
    <source>
        <strain evidence="2">ATCC BAA-594 / HTCC2503 / KCTC 12087</strain>
    </source>
</reference>
<dbReference type="eggNOG" id="COG5014">
    <property type="taxonomic scope" value="Bacteria"/>
</dbReference>
<evidence type="ECO:0000313" key="2">
    <source>
        <dbReference type="Proteomes" id="UP000001302"/>
    </source>
</evidence>
<keyword evidence="2" id="KW-1185">Reference proteome</keyword>
<dbReference type="KEGG" id="pbr:PB2503_12529"/>
<reference evidence="2" key="1">
    <citation type="submission" date="2010-08" db="EMBL/GenBank/DDBJ databases">
        <title>Genome sequence of Parvularcula bermudensis HTCC2503.</title>
        <authorList>
            <person name="Kang D.-M."/>
            <person name="Oh H.-M."/>
            <person name="Cho J.-C."/>
        </authorList>
    </citation>
    <scope>NUCLEOTIDE SEQUENCE [LARGE SCALE GENOMIC DNA]</scope>
    <source>
        <strain evidence="2">ATCC BAA-594 / HTCC2503 / KCTC 12087</strain>
    </source>
</reference>
<organism evidence="1 2">
    <name type="scientific">Parvularcula bermudensis (strain ATCC BAA-594 / HTCC2503 / KCTC 12087)</name>
    <dbReference type="NCBI Taxonomy" id="314260"/>
    <lineage>
        <taxon>Bacteria</taxon>
        <taxon>Pseudomonadati</taxon>
        <taxon>Pseudomonadota</taxon>
        <taxon>Alphaproteobacteria</taxon>
        <taxon>Parvularculales</taxon>
        <taxon>Parvularculaceae</taxon>
        <taxon>Parvularcula</taxon>
    </lineage>
</organism>
<sequence length="184" mass="20628">MMDALDTAGLSTSTYLWSDDNLSTTYLFDELSTAQIDRLQSYPNYGRVCCFKGFDAASFSFNTNAQKGDFDRQFDIMARLLTLDIDLYGYLTLTAPSDNQLASKMSAFMDRLQSLDPHLPLRIVPLKIGVYGPVTGRLTPEREKSLKIQETAIALWVAELEARYSNELISRSICDIRIGARSTA</sequence>
<gene>
    <name evidence="1" type="ordered locus">PB2503_12529</name>
</gene>
<proteinExistence type="predicted"/>
<dbReference type="HOGENOM" id="CLU_1466879_0_0_5"/>
<dbReference type="EMBL" id="CP002156">
    <property type="protein sequence ID" value="ADM10546.1"/>
    <property type="molecule type" value="Genomic_DNA"/>
</dbReference>
<dbReference type="Proteomes" id="UP000001302">
    <property type="component" value="Chromosome"/>
</dbReference>
<dbReference type="STRING" id="314260.PB2503_12529"/>
<dbReference type="AlphaFoldDB" id="E0TFI6"/>
<accession>E0TFI6</accession>
<name>E0TFI6_PARBH</name>
<protein>
    <submittedName>
        <fullName evidence="1">Uncharacterized protein</fullName>
    </submittedName>
</protein>